<reference evidence="2 3" key="1">
    <citation type="submission" date="2020-08" db="EMBL/GenBank/DDBJ databases">
        <authorList>
            <person name="Newling K."/>
            <person name="Davey J."/>
            <person name="Forrester S."/>
        </authorList>
    </citation>
    <scope>NUCLEOTIDE SEQUENCE [LARGE SCALE GENOMIC DNA]</scope>
    <source>
        <strain evidence="3">Crithidia deanei Carvalho (ATCC PRA-265)</strain>
    </source>
</reference>
<dbReference type="OrthoDB" id="272945at2759"/>
<dbReference type="EMBL" id="LR877166">
    <property type="protein sequence ID" value="CAD2221726.1"/>
    <property type="molecule type" value="Genomic_DNA"/>
</dbReference>
<feature type="region of interest" description="Disordered" evidence="1">
    <location>
        <begin position="83"/>
        <end position="103"/>
    </location>
</feature>
<accession>A0A7G2CPF0</accession>
<gene>
    <name evidence="2" type="ORF">ADEAN_000926100</name>
</gene>
<name>A0A7G2CPF0_9TRYP</name>
<organism evidence="2 3">
    <name type="scientific">Angomonas deanei</name>
    <dbReference type="NCBI Taxonomy" id="59799"/>
    <lineage>
        <taxon>Eukaryota</taxon>
        <taxon>Discoba</taxon>
        <taxon>Euglenozoa</taxon>
        <taxon>Kinetoplastea</taxon>
        <taxon>Metakinetoplastina</taxon>
        <taxon>Trypanosomatida</taxon>
        <taxon>Trypanosomatidae</taxon>
        <taxon>Strigomonadinae</taxon>
        <taxon>Angomonas</taxon>
    </lineage>
</organism>
<evidence type="ECO:0000313" key="3">
    <source>
        <dbReference type="Proteomes" id="UP000515908"/>
    </source>
</evidence>
<evidence type="ECO:0000313" key="2">
    <source>
        <dbReference type="EMBL" id="CAD2221726.1"/>
    </source>
</evidence>
<evidence type="ECO:0000256" key="1">
    <source>
        <dbReference type="SAM" id="MobiDB-lite"/>
    </source>
</evidence>
<dbReference type="AlphaFoldDB" id="A0A7G2CPF0"/>
<keyword evidence="3" id="KW-1185">Reference proteome</keyword>
<dbReference type="Proteomes" id="UP000515908">
    <property type="component" value="Chromosome 22"/>
</dbReference>
<sequence length="457" mass="50890">MQSGGRGWAKGRRTVTLKEDGDAALTSLDAMEREVGVMHPERVFTAEGIDITGLPPDLQKAVRQRRSTKEQYVRLMEERRRQRLEREKKASQQVDVPGGSSSGLSPRERLLAVLASYRASSPEQEVVAIRVKLPGEPQFTVPYDVFLRTALHKDVICGSRVSPTRGPHSLVHFGRLVIKDVPPLFHPPPPVKQCEVEGHIPPVVLHVEGAVFAAESFSSSQIILEEIQNPHLPPIKETAKLGVGLLPCLREMLDGATAIVTRETMKDVALQLNYCPSFQMLSSDEYDVRVDSEELLRRLQHPRYLRIVIKNALRPDSFTSTTKGNPTDVNVTIEVRPTIARLHLRAGEELLQRGRVPYFPRNTTRPMLVCESTLREEGFELGIELVGDQWTLDHTGRQSSSPWMEEGNDTTEHQKENITSSESTLVNSFSVVGTDGPRGRTATTFTPSVAAATSRTF</sequence>
<feature type="region of interest" description="Disordered" evidence="1">
    <location>
        <begin position="394"/>
        <end position="421"/>
    </location>
</feature>
<dbReference type="VEuPathDB" id="TriTrypDB:ADEAN_000926100"/>
<proteinExistence type="predicted"/>
<protein>
    <submittedName>
        <fullName evidence="2">Uncharacterized protein</fullName>
    </submittedName>
</protein>